<dbReference type="Proteomes" id="UP001596407">
    <property type="component" value="Unassembled WGS sequence"/>
</dbReference>
<dbReference type="SUPFAM" id="SSF47757">
    <property type="entry name" value="Chemotaxis receptor methyltransferase CheR, N-terminal domain"/>
    <property type="match status" value="1"/>
</dbReference>
<protein>
    <recommendedName>
        <fullName evidence="2">protein-glutamate O-methyltransferase</fullName>
        <ecNumber evidence="2">2.1.1.80</ecNumber>
    </recommendedName>
</protein>
<dbReference type="Gene3D" id="3.40.50.150">
    <property type="entry name" value="Vaccinia Virus protein VP39"/>
    <property type="match status" value="1"/>
</dbReference>
<dbReference type="GeneID" id="79303433"/>
<dbReference type="PRINTS" id="PR00996">
    <property type="entry name" value="CHERMTFRASE"/>
</dbReference>
<keyword evidence="4" id="KW-0808">Transferase</keyword>
<dbReference type="InterPro" id="IPR029063">
    <property type="entry name" value="SAM-dependent_MTases_sf"/>
</dbReference>
<evidence type="ECO:0000256" key="3">
    <source>
        <dbReference type="ARBA" id="ARBA00022603"/>
    </source>
</evidence>
<evidence type="ECO:0000313" key="8">
    <source>
        <dbReference type="Proteomes" id="UP001596407"/>
    </source>
</evidence>
<keyword evidence="8" id="KW-1185">Reference proteome</keyword>
<dbReference type="PROSITE" id="PS50123">
    <property type="entry name" value="CHER"/>
    <property type="match status" value="1"/>
</dbReference>
<dbReference type="InterPro" id="IPR036804">
    <property type="entry name" value="CheR_N_sf"/>
</dbReference>
<evidence type="ECO:0000256" key="2">
    <source>
        <dbReference type="ARBA" id="ARBA00012534"/>
    </source>
</evidence>
<dbReference type="Pfam" id="PF03705">
    <property type="entry name" value="CheR_N"/>
    <property type="match status" value="1"/>
</dbReference>
<dbReference type="InterPro" id="IPR022641">
    <property type="entry name" value="CheR_N"/>
</dbReference>
<organism evidence="7 8">
    <name type="scientific">Halorussus caseinilyticus</name>
    <dbReference type="NCBI Taxonomy" id="3034025"/>
    <lineage>
        <taxon>Archaea</taxon>
        <taxon>Methanobacteriati</taxon>
        <taxon>Methanobacteriota</taxon>
        <taxon>Stenosarchaea group</taxon>
        <taxon>Halobacteria</taxon>
        <taxon>Halobacteriales</taxon>
        <taxon>Haladaptataceae</taxon>
        <taxon>Halorussus</taxon>
    </lineage>
</organism>
<dbReference type="SMART" id="SM00138">
    <property type="entry name" value="MeTrc"/>
    <property type="match status" value="1"/>
</dbReference>
<evidence type="ECO:0000259" key="6">
    <source>
        <dbReference type="PROSITE" id="PS50123"/>
    </source>
</evidence>
<dbReference type="GO" id="GO:0032259">
    <property type="term" value="P:methylation"/>
    <property type="evidence" value="ECO:0007669"/>
    <property type="project" value="UniProtKB-KW"/>
</dbReference>
<comment type="caution">
    <text evidence="7">The sequence shown here is derived from an EMBL/GenBank/DDBJ whole genome shotgun (WGS) entry which is preliminary data.</text>
</comment>
<dbReference type="InterPro" id="IPR022642">
    <property type="entry name" value="CheR_C"/>
</dbReference>
<dbReference type="GO" id="GO:0008983">
    <property type="term" value="F:protein-glutamate O-methyltransferase activity"/>
    <property type="evidence" value="ECO:0007669"/>
    <property type="project" value="UniProtKB-EC"/>
</dbReference>
<dbReference type="Pfam" id="PF01739">
    <property type="entry name" value="CheR"/>
    <property type="match status" value="1"/>
</dbReference>
<dbReference type="InterPro" id="IPR050903">
    <property type="entry name" value="Bact_Chemotaxis_MeTrfase"/>
</dbReference>
<evidence type="ECO:0000256" key="5">
    <source>
        <dbReference type="ARBA" id="ARBA00022691"/>
    </source>
</evidence>
<accession>A0ABD5WHB6</accession>
<reference evidence="7 8" key="1">
    <citation type="journal article" date="2019" name="Int. J. Syst. Evol. Microbiol.">
        <title>The Global Catalogue of Microorganisms (GCM) 10K type strain sequencing project: providing services to taxonomists for standard genome sequencing and annotation.</title>
        <authorList>
            <consortium name="The Broad Institute Genomics Platform"/>
            <consortium name="The Broad Institute Genome Sequencing Center for Infectious Disease"/>
            <person name="Wu L."/>
            <person name="Ma J."/>
        </authorList>
    </citation>
    <scope>NUCLEOTIDE SEQUENCE [LARGE SCALE GENOMIC DNA]</scope>
    <source>
        <strain evidence="7 8">DT72</strain>
    </source>
</reference>
<dbReference type="Gene3D" id="1.10.155.10">
    <property type="entry name" value="Chemotaxis receptor methyltransferase CheR, N-terminal domain"/>
    <property type="match status" value="1"/>
</dbReference>
<evidence type="ECO:0000313" key="7">
    <source>
        <dbReference type="EMBL" id="MFC7079992.1"/>
    </source>
</evidence>
<dbReference type="PANTHER" id="PTHR24422:SF10">
    <property type="entry name" value="CHEMOTAXIS PROTEIN METHYLTRANSFERASE 2"/>
    <property type="match status" value="1"/>
</dbReference>
<gene>
    <name evidence="7" type="ORF">ACFQJ6_07535</name>
</gene>
<dbReference type="PANTHER" id="PTHR24422">
    <property type="entry name" value="CHEMOTAXIS PROTEIN METHYLTRANSFERASE"/>
    <property type="match status" value="1"/>
</dbReference>
<keyword evidence="5" id="KW-0949">S-adenosyl-L-methionine</keyword>
<feature type="domain" description="CheR-type methyltransferase" evidence="6">
    <location>
        <begin position="1"/>
        <end position="268"/>
    </location>
</feature>
<dbReference type="RefSeq" id="WP_276278886.1">
    <property type="nucleotide sequence ID" value="NZ_CP119809.1"/>
</dbReference>
<comment type="catalytic activity">
    <reaction evidence="1">
        <text>L-glutamyl-[protein] + S-adenosyl-L-methionine = [protein]-L-glutamate 5-O-methyl ester + S-adenosyl-L-homocysteine</text>
        <dbReference type="Rhea" id="RHEA:24452"/>
        <dbReference type="Rhea" id="RHEA-COMP:10208"/>
        <dbReference type="Rhea" id="RHEA-COMP:10311"/>
        <dbReference type="ChEBI" id="CHEBI:29973"/>
        <dbReference type="ChEBI" id="CHEBI:57856"/>
        <dbReference type="ChEBI" id="CHEBI:59789"/>
        <dbReference type="ChEBI" id="CHEBI:82795"/>
        <dbReference type="EC" id="2.1.1.80"/>
    </reaction>
</comment>
<evidence type="ECO:0000256" key="1">
    <source>
        <dbReference type="ARBA" id="ARBA00001541"/>
    </source>
</evidence>
<keyword evidence="3 7" id="KW-0489">Methyltransferase</keyword>
<evidence type="ECO:0000256" key="4">
    <source>
        <dbReference type="ARBA" id="ARBA00022679"/>
    </source>
</evidence>
<dbReference type="SUPFAM" id="SSF53335">
    <property type="entry name" value="S-adenosyl-L-methionine-dependent methyltransferases"/>
    <property type="match status" value="1"/>
</dbReference>
<proteinExistence type="predicted"/>
<dbReference type="InterPro" id="IPR000780">
    <property type="entry name" value="CheR_MeTrfase"/>
</dbReference>
<dbReference type="EC" id="2.1.1.80" evidence="2"/>
<dbReference type="EMBL" id="JBHSZH010000005">
    <property type="protein sequence ID" value="MFC7079992.1"/>
    <property type="molecule type" value="Genomic_DNA"/>
</dbReference>
<sequence>MTPDDEAFDRLLDYVETDLGFATSYYDDAYLDRRVSSRMRRTDTEGYDGYLDLLEDDEREQEALLDAFSVNVTSFFRNPEVWEQLRSVLRTLSAERNRVRLWSAACSDGREPYSLSMLALDDPEVDDSAIEITATDIDREILSAARRGVYESTRTTDIGEQLAPLDEYEQYVERDGDRFAVTDAVKDLVSFERHDLINGDPKSNFDLVICRNLFIYIDTEHKLPILETVSKSLSKDGYLVIGKTETLPELLKPAFEPVARRLRIYRKIDSISIQQ</sequence>
<name>A0ABD5WHB6_9EURY</name>
<dbReference type="AlphaFoldDB" id="A0ABD5WHB6"/>